<dbReference type="InterPro" id="IPR045339">
    <property type="entry name" value="DUF6534"/>
</dbReference>
<protein>
    <submittedName>
        <fullName evidence="3">Glycosyltransferase family 8 protein</fullName>
    </submittedName>
</protein>
<sequence length="324" mass="36158">MSEPMLLKKLLVSLTLIQGGQSVLIALPVLAVMWAIGVSQTHRYYKTYREDPMLLKYFIITTLTSAITGVVVLVLLDVGGTILIVYDHFCRVAQTISFTCTVACDRIISLSLAFFLNRRKKETIKSTQNAVLEMMLYALNIGLVTFIFTLVDVVTWRTTSPERFTWVIFYSWTGGIYFNSVLVSLNARASIRSRLNAHIPTTLGKSLLVFDIDVKILFVVVVCLILFLPPSVEGYVALDVFQHLDNLSAICLPDFTSVGLLQPPQPLDQHAIVIALYTDGYLTAVLTLGYSLRVSNITVCKIRIYIPGEISQTSPQHFVRPTSL</sequence>
<feature type="transmembrane region" description="Helical" evidence="1">
    <location>
        <begin position="92"/>
        <end position="116"/>
    </location>
</feature>
<dbReference type="PANTHER" id="PTHR40465">
    <property type="entry name" value="CHROMOSOME 1, WHOLE GENOME SHOTGUN SEQUENCE"/>
    <property type="match status" value="1"/>
</dbReference>
<feature type="transmembrane region" description="Helical" evidence="1">
    <location>
        <begin position="57"/>
        <end position="86"/>
    </location>
</feature>
<dbReference type="GO" id="GO:0016740">
    <property type="term" value="F:transferase activity"/>
    <property type="evidence" value="ECO:0007669"/>
    <property type="project" value="UniProtKB-KW"/>
</dbReference>
<keyword evidence="1" id="KW-0812">Transmembrane</keyword>
<feature type="transmembrane region" description="Helical" evidence="1">
    <location>
        <begin position="168"/>
        <end position="187"/>
    </location>
</feature>
<accession>A0A0C9V3A4</accession>
<proteinExistence type="predicted"/>
<keyword evidence="3" id="KW-0808">Transferase</keyword>
<feature type="transmembrane region" description="Helical" evidence="1">
    <location>
        <begin position="208"/>
        <end position="228"/>
    </location>
</feature>
<dbReference type="PANTHER" id="PTHR40465:SF1">
    <property type="entry name" value="DUF6534 DOMAIN-CONTAINING PROTEIN"/>
    <property type="match status" value="1"/>
</dbReference>
<feature type="domain" description="DUF6534" evidence="2">
    <location>
        <begin position="101"/>
        <end position="190"/>
    </location>
</feature>
<feature type="transmembrane region" description="Helical" evidence="1">
    <location>
        <begin position="137"/>
        <end position="156"/>
    </location>
</feature>
<dbReference type="EMBL" id="KN837180">
    <property type="protein sequence ID" value="KIJ36232.1"/>
    <property type="molecule type" value="Genomic_DNA"/>
</dbReference>
<organism evidence="3 4">
    <name type="scientific">Sphaerobolus stellatus (strain SS14)</name>
    <dbReference type="NCBI Taxonomy" id="990650"/>
    <lineage>
        <taxon>Eukaryota</taxon>
        <taxon>Fungi</taxon>
        <taxon>Dikarya</taxon>
        <taxon>Basidiomycota</taxon>
        <taxon>Agaricomycotina</taxon>
        <taxon>Agaricomycetes</taxon>
        <taxon>Phallomycetidae</taxon>
        <taxon>Geastrales</taxon>
        <taxon>Sphaerobolaceae</taxon>
        <taxon>Sphaerobolus</taxon>
    </lineage>
</organism>
<evidence type="ECO:0000313" key="3">
    <source>
        <dbReference type="EMBL" id="KIJ36232.1"/>
    </source>
</evidence>
<keyword evidence="1" id="KW-1133">Transmembrane helix</keyword>
<evidence type="ECO:0000259" key="2">
    <source>
        <dbReference type="Pfam" id="PF20152"/>
    </source>
</evidence>
<evidence type="ECO:0000256" key="1">
    <source>
        <dbReference type="SAM" id="Phobius"/>
    </source>
</evidence>
<keyword evidence="4" id="KW-1185">Reference proteome</keyword>
<gene>
    <name evidence="3" type="ORF">M422DRAFT_782301</name>
</gene>
<evidence type="ECO:0000313" key="4">
    <source>
        <dbReference type="Proteomes" id="UP000054279"/>
    </source>
</evidence>
<dbReference type="Pfam" id="PF20152">
    <property type="entry name" value="DUF6534"/>
    <property type="match status" value="1"/>
</dbReference>
<feature type="transmembrane region" description="Helical" evidence="1">
    <location>
        <begin position="12"/>
        <end position="36"/>
    </location>
</feature>
<feature type="transmembrane region" description="Helical" evidence="1">
    <location>
        <begin position="271"/>
        <end position="292"/>
    </location>
</feature>
<reference evidence="3 4" key="1">
    <citation type="submission" date="2014-06" db="EMBL/GenBank/DDBJ databases">
        <title>Evolutionary Origins and Diversification of the Mycorrhizal Mutualists.</title>
        <authorList>
            <consortium name="DOE Joint Genome Institute"/>
            <consortium name="Mycorrhizal Genomics Consortium"/>
            <person name="Kohler A."/>
            <person name="Kuo A."/>
            <person name="Nagy L.G."/>
            <person name="Floudas D."/>
            <person name="Copeland A."/>
            <person name="Barry K.W."/>
            <person name="Cichocki N."/>
            <person name="Veneault-Fourrey C."/>
            <person name="LaButti K."/>
            <person name="Lindquist E.A."/>
            <person name="Lipzen A."/>
            <person name="Lundell T."/>
            <person name="Morin E."/>
            <person name="Murat C."/>
            <person name="Riley R."/>
            <person name="Ohm R."/>
            <person name="Sun H."/>
            <person name="Tunlid A."/>
            <person name="Henrissat B."/>
            <person name="Grigoriev I.V."/>
            <person name="Hibbett D.S."/>
            <person name="Martin F."/>
        </authorList>
    </citation>
    <scope>NUCLEOTIDE SEQUENCE [LARGE SCALE GENOMIC DNA]</scope>
    <source>
        <strain evidence="3 4">SS14</strain>
    </source>
</reference>
<dbReference type="OrthoDB" id="2971182at2759"/>
<dbReference type="HOGENOM" id="CLU_858342_0_0_1"/>
<keyword evidence="1" id="KW-0472">Membrane</keyword>
<name>A0A0C9V3A4_SPHS4</name>
<dbReference type="Proteomes" id="UP000054279">
    <property type="component" value="Unassembled WGS sequence"/>
</dbReference>
<dbReference type="AlphaFoldDB" id="A0A0C9V3A4"/>